<dbReference type="RefSeq" id="WP_163742852.1">
    <property type="nucleotide sequence ID" value="NZ_JAAGOA010000021.1"/>
</dbReference>
<gene>
    <name evidence="1" type="ORF">G1H10_24290</name>
</gene>
<dbReference type="PANTHER" id="PTHR43649">
    <property type="entry name" value="ARABINOSE-BINDING PROTEIN-RELATED"/>
    <property type="match status" value="1"/>
</dbReference>
<name>A0A6L9SFQ9_9ACTN</name>
<accession>A0A6L9SFQ9</accession>
<reference evidence="1 2" key="1">
    <citation type="submission" date="2020-02" db="EMBL/GenBank/DDBJ databases">
        <authorList>
            <person name="Li X.-J."/>
            <person name="Han X.-M."/>
        </authorList>
    </citation>
    <scope>NUCLEOTIDE SEQUENCE [LARGE SCALE GENOMIC DNA]</scope>
    <source>
        <strain evidence="1 2">CCTCC AB 2017055</strain>
    </source>
</reference>
<dbReference type="Gene3D" id="3.40.190.10">
    <property type="entry name" value="Periplasmic binding protein-like II"/>
    <property type="match status" value="1"/>
</dbReference>
<dbReference type="Proteomes" id="UP000475214">
    <property type="component" value="Unassembled WGS sequence"/>
</dbReference>
<comment type="caution">
    <text evidence="1">The sequence shown here is derived from an EMBL/GenBank/DDBJ whole genome shotgun (WGS) entry which is preliminary data.</text>
</comment>
<evidence type="ECO:0000313" key="1">
    <source>
        <dbReference type="EMBL" id="NEE03292.1"/>
    </source>
</evidence>
<proteinExistence type="predicted"/>
<dbReference type="InterPro" id="IPR006059">
    <property type="entry name" value="SBP"/>
</dbReference>
<organism evidence="1 2">
    <name type="scientific">Phytoactinopolyspora halotolerans</name>
    <dbReference type="NCBI Taxonomy" id="1981512"/>
    <lineage>
        <taxon>Bacteria</taxon>
        <taxon>Bacillati</taxon>
        <taxon>Actinomycetota</taxon>
        <taxon>Actinomycetes</taxon>
        <taxon>Jiangellales</taxon>
        <taxon>Jiangellaceae</taxon>
        <taxon>Phytoactinopolyspora</taxon>
    </lineage>
</organism>
<protein>
    <submittedName>
        <fullName evidence="1">Extracellular solute-binding protein</fullName>
    </submittedName>
</protein>
<dbReference type="InterPro" id="IPR050490">
    <property type="entry name" value="Bact_solute-bd_prot1"/>
</dbReference>
<dbReference type="SUPFAM" id="SSF53850">
    <property type="entry name" value="Periplasmic binding protein-like II"/>
    <property type="match status" value="1"/>
</dbReference>
<dbReference type="Pfam" id="PF01547">
    <property type="entry name" value="SBP_bac_1"/>
    <property type="match status" value="1"/>
</dbReference>
<sequence length="431" mass="44844">MITASAALAVALAGCGGDDNAGAASARITYWAVSMSSSIEEADLLEPLLDTFTEETGVEVELEVVPWDGLWNRILTAVSSGQGPDVLDVGNTWSASLQATGGFVEFGEDAMEAIGGTDKFIPASLAATGADGLPPATIPLYGQAYGLYYNTQIFAEAGITEPPATWEELVDVGRRLTVDTDGDGDIDQWGLSILGGSAGVGSHLAFILGRQEGGTLFDDSGGPTFDSDEQVAAVRRYIDLMESDRIVSPSDAESTMTEALSKLADGRAAMAFGQATTRQALASLEFDDYGVTRIPGPADPPTGGSDIGSMVAGTNIAVMNSSEHVDEALSLVGFLTDEHAQVTLNEAYGTLPVIEGAYQDEAFDDDGLQTLGTNLRDFAEPFPQVPEVAQMETLVGGAVKELFAQAATGTVTEEDIRAALSEADSQMEAAG</sequence>
<dbReference type="AlphaFoldDB" id="A0A6L9SFQ9"/>
<keyword evidence="2" id="KW-1185">Reference proteome</keyword>
<evidence type="ECO:0000313" key="2">
    <source>
        <dbReference type="Proteomes" id="UP000475214"/>
    </source>
</evidence>
<dbReference type="EMBL" id="JAAGOA010000021">
    <property type="protein sequence ID" value="NEE03292.1"/>
    <property type="molecule type" value="Genomic_DNA"/>
</dbReference>
<dbReference type="PANTHER" id="PTHR43649:SF12">
    <property type="entry name" value="DIACETYLCHITOBIOSE BINDING PROTEIN DASA"/>
    <property type="match status" value="1"/>
</dbReference>